<reference evidence="3 4" key="1">
    <citation type="journal article" date="2007" name="Archaea">
        <title>The genome of Hyperthermus butylicus: a sulfur-reducing, peptide fermenting, neutrophilic Crenarchaeote growing up to 108 degrees C.</title>
        <authorList>
            <person name="Brugger K."/>
            <person name="Chen L."/>
            <person name="Stark M."/>
            <person name="Zibat A."/>
            <person name="Redder P."/>
            <person name="Ruepp A."/>
            <person name="Awayez M."/>
            <person name="She Q."/>
            <person name="Garrett R.A."/>
            <person name="Klenk H.P."/>
        </authorList>
    </citation>
    <scope>NUCLEOTIDE SEQUENCE [LARGE SCALE GENOMIC DNA]</scope>
    <source>
        <strain evidence="4">DSM 5456 / JCM 9403 / PLM1-5</strain>
    </source>
</reference>
<keyword evidence="4" id="KW-1185">Reference proteome</keyword>
<comment type="pathway">
    <text evidence="1">Amino-acid biosynthesis.</text>
</comment>
<evidence type="ECO:0000259" key="2">
    <source>
        <dbReference type="Pfam" id="PF01037"/>
    </source>
</evidence>
<dbReference type="Pfam" id="PF01037">
    <property type="entry name" value="AsnC_trans_reg"/>
    <property type="match status" value="1"/>
</dbReference>
<gene>
    <name evidence="3" type="ordered locus">Hbut_0009</name>
</gene>
<dbReference type="KEGG" id="hbu:Hbut_0009"/>
<dbReference type="GeneID" id="4781920"/>
<dbReference type="EMBL" id="CP000493">
    <property type="protein sequence ID" value="ABM79888.1"/>
    <property type="molecule type" value="Genomic_DNA"/>
</dbReference>
<dbReference type="Proteomes" id="UP000002593">
    <property type="component" value="Chromosome"/>
</dbReference>
<feature type="domain" description="Transcription regulator AsnC/Lrp ligand binding" evidence="2">
    <location>
        <begin position="8"/>
        <end position="76"/>
    </location>
</feature>
<dbReference type="EnsemblBacteria" id="ABM79888">
    <property type="protein sequence ID" value="ABM79888"/>
    <property type="gene ID" value="Hbut_0009"/>
</dbReference>
<evidence type="ECO:0000313" key="4">
    <source>
        <dbReference type="Proteomes" id="UP000002593"/>
    </source>
</evidence>
<accession>A2BIT2</accession>
<dbReference type="STRING" id="415426.Hbut_0009"/>
<dbReference type="SUPFAM" id="SSF54909">
    <property type="entry name" value="Dimeric alpha+beta barrel"/>
    <property type="match status" value="1"/>
</dbReference>
<dbReference type="eggNOG" id="arCOG01117">
    <property type="taxonomic scope" value="Archaea"/>
</dbReference>
<dbReference type="Gene3D" id="3.30.70.920">
    <property type="match status" value="1"/>
</dbReference>
<dbReference type="InterPro" id="IPR011008">
    <property type="entry name" value="Dimeric_a/b-barrel"/>
</dbReference>
<dbReference type="InterPro" id="IPR019887">
    <property type="entry name" value="Tscrpt_reg_AsnC/Lrp_C"/>
</dbReference>
<sequence>MVKAVLLINTEMGTDEKVFEKLKELPQVKAVYMVYGLYDIVAVIETDDMDQLREIVYKHVRSSPYVRSTLTMIVVNESEKK</sequence>
<proteinExistence type="predicted"/>
<dbReference type="HOGENOM" id="CLU_170329_2_2_2"/>
<protein>
    <submittedName>
        <fullName evidence="3">Transcriptional regulator of AsnC family-conserved archaeal protein</fullName>
    </submittedName>
</protein>
<dbReference type="AlphaFoldDB" id="A2BIT2"/>
<evidence type="ECO:0000313" key="3">
    <source>
        <dbReference type="EMBL" id="ABM79888.1"/>
    </source>
</evidence>
<dbReference type="RefSeq" id="WP_011821205.1">
    <property type="nucleotide sequence ID" value="NC_008818.1"/>
</dbReference>
<dbReference type="OrthoDB" id="8136at2157"/>
<organism evidence="3 4">
    <name type="scientific">Hyperthermus butylicus (strain DSM 5456 / JCM 9403 / PLM1-5)</name>
    <dbReference type="NCBI Taxonomy" id="415426"/>
    <lineage>
        <taxon>Archaea</taxon>
        <taxon>Thermoproteota</taxon>
        <taxon>Thermoprotei</taxon>
        <taxon>Desulfurococcales</taxon>
        <taxon>Pyrodictiaceae</taxon>
        <taxon>Hyperthermus</taxon>
    </lineage>
</organism>
<evidence type="ECO:0000256" key="1">
    <source>
        <dbReference type="ARBA" id="ARBA00029440"/>
    </source>
</evidence>
<name>A2BIT2_HYPBU</name>